<dbReference type="STRING" id="910964.GEAM_4407"/>
<dbReference type="Pfam" id="PF01738">
    <property type="entry name" value="DLH"/>
    <property type="match status" value="1"/>
</dbReference>
<keyword evidence="2" id="KW-0378">Hydrolase</keyword>
<gene>
    <name evidence="2" type="ORF">GEAM_4407</name>
</gene>
<name>A0A085G0N6_EWIA3</name>
<dbReference type="AlphaFoldDB" id="A0A085G0N6"/>
<dbReference type="GeneID" id="78382204"/>
<dbReference type="InterPro" id="IPR029058">
    <property type="entry name" value="AB_hydrolase_fold"/>
</dbReference>
<evidence type="ECO:0000313" key="2">
    <source>
        <dbReference type="EMBL" id="KFC77281.1"/>
    </source>
</evidence>
<dbReference type="eggNOG" id="COG0412">
    <property type="taxonomic scope" value="Bacteria"/>
</dbReference>
<dbReference type="OrthoDB" id="9787933at2"/>
<dbReference type="GO" id="GO:0016787">
    <property type="term" value="F:hydrolase activity"/>
    <property type="evidence" value="ECO:0007669"/>
    <property type="project" value="UniProtKB-KW"/>
</dbReference>
<reference evidence="2 3" key="1">
    <citation type="submission" date="2014-05" db="EMBL/GenBank/DDBJ databases">
        <title>ATOL: Assembling a taxonomically balanced genome-scale reconstruction of the evolutionary history of the Enterobacteriaceae.</title>
        <authorList>
            <person name="Plunkett G.III."/>
            <person name="Neeno-Eckwall E.C."/>
            <person name="Glasner J.D."/>
            <person name="Perna N.T."/>
        </authorList>
    </citation>
    <scope>NUCLEOTIDE SEQUENCE [LARGE SCALE GENOMIC DNA]</scope>
    <source>
        <strain evidence="2 3">ATCC 33852</strain>
    </source>
</reference>
<dbReference type="EC" id="3.-.-.-" evidence="2"/>
<sequence>MSNINVEYVDYQVAGQDFQGCLLFPKGAKNQPAVLLAPNWMGVADVAIDAAKSVAEKGYVVFVADLYGAKVRPTNGDEAAAAMMAVKDQPAERQRMQGALDALLAQQHAPVNVAKVAAIGFCFGGHCVLELARSGAKLNAFVTFHGGLDTKDTDGAKNISGSVLVLNGAEDPLIPAEQISGFVEEMKGHNVDWQLINYGGAVHSFTDPTANVPGMSQYNEKVTHRAFAQMYQLFADVL</sequence>
<protein>
    <submittedName>
        <fullName evidence="2">Dienelactone hydrolase family protein</fullName>
        <ecNumber evidence="2">3.-.-.-</ecNumber>
    </submittedName>
</protein>
<dbReference type="PANTHER" id="PTHR22946:SF4">
    <property type="entry name" value="ESTERASE FRSA"/>
    <property type="match status" value="1"/>
</dbReference>
<dbReference type="PANTHER" id="PTHR22946">
    <property type="entry name" value="DIENELACTONE HYDROLASE DOMAIN-CONTAINING PROTEIN-RELATED"/>
    <property type="match status" value="1"/>
</dbReference>
<dbReference type="EMBL" id="JMPJ01000076">
    <property type="protein sequence ID" value="KFC77281.1"/>
    <property type="molecule type" value="Genomic_DNA"/>
</dbReference>
<comment type="caution">
    <text evidence="2">The sequence shown here is derived from an EMBL/GenBank/DDBJ whole genome shotgun (WGS) entry which is preliminary data.</text>
</comment>
<feature type="domain" description="Dienelactone hydrolase" evidence="1">
    <location>
        <begin position="18"/>
        <end position="237"/>
    </location>
</feature>
<dbReference type="Proteomes" id="UP000028640">
    <property type="component" value="Unassembled WGS sequence"/>
</dbReference>
<keyword evidence="3" id="KW-1185">Reference proteome</keyword>
<organism evidence="2 3">
    <name type="scientific">Ewingella americana (strain ATCC 33852 / DSM 4580 / CCUG 14506 / JCM 5911 / LMG 7869 / NCTC 12157 / CDC 1468-78)</name>
    <dbReference type="NCBI Taxonomy" id="910964"/>
    <lineage>
        <taxon>Bacteria</taxon>
        <taxon>Pseudomonadati</taxon>
        <taxon>Pseudomonadota</taxon>
        <taxon>Gammaproteobacteria</taxon>
        <taxon>Enterobacterales</taxon>
        <taxon>Yersiniaceae</taxon>
        <taxon>Ewingella</taxon>
    </lineage>
</organism>
<accession>A0A085G0N6</accession>
<dbReference type="InterPro" id="IPR050261">
    <property type="entry name" value="FrsA_esterase"/>
</dbReference>
<dbReference type="RefSeq" id="WP_034796181.1">
    <property type="nucleotide sequence ID" value="NZ_JMPJ01000076.1"/>
</dbReference>
<dbReference type="SUPFAM" id="SSF53474">
    <property type="entry name" value="alpha/beta-Hydrolases"/>
    <property type="match status" value="1"/>
</dbReference>
<dbReference type="Gene3D" id="3.40.50.1820">
    <property type="entry name" value="alpha/beta hydrolase"/>
    <property type="match status" value="1"/>
</dbReference>
<evidence type="ECO:0000259" key="1">
    <source>
        <dbReference type="Pfam" id="PF01738"/>
    </source>
</evidence>
<evidence type="ECO:0000313" key="3">
    <source>
        <dbReference type="Proteomes" id="UP000028640"/>
    </source>
</evidence>
<proteinExistence type="predicted"/>
<dbReference type="InterPro" id="IPR002925">
    <property type="entry name" value="Dienelactn_hydro"/>
</dbReference>